<dbReference type="GO" id="GO:0019888">
    <property type="term" value="F:protein phosphatase regulator activity"/>
    <property type="evidence" value="ECO:0007669"/>
    <property type="project" value="TreeGrafter"/>
</dbReference>
<dbReference type="EMBL" id="BSYR01000011">
    <property type="protein sequence ID" value="GMI74359.1"/>
    <property type="molecule type" value="Genomic_DNA"/>
</dbReference>
<keyword evidence="3" id="KW-1185">Reference proteome</keyword>
<dbReference type="PANTHER" id="PTHR12634">
    <property type="entry name" value="SIT4 YEAST -ASSOCIATING PROTEIN-RELATED"/>
    <property type="match status" value="1"/>
</dbReference>
<dbReference type="AlphaFoldDB" id="A0A9W7LRH3"/>
<dbReference type="OrthoDB" id="295029at2759"/>
<comment type="caution">
    <text evidence="2">The sequence shown here is derived from an EMBL/GenBank/DDBJ whole genome shotgun (WGS) entry which is preliminary data.</text>
</comment>
<sequence>MISAKPETVEGMLESLGQLLKLLDVSSSELALLTTYGKLQPPLGKHRLKIVEFISVLLTIGSEAAEKELIRLGAMPDFNSVHRYPCNNFLHHHVENIILSCLESKNVQLVDHLLSECNILGKILEAEKNCTLTSDPNMLTVSAEGRAPPRIGNIGHLTRISNKLVQLGNSNGEIQAYLQVLNFSKIFHYTYDH</sequence>
<dbReference type="GO" id="GO:0019903">
    <property type="term" value="F:protein phosphatase binding"/>
    <property type="evidence" value="ECO:0007669"/>
    <property type="project" value="InterPro"/>
</dbReference>
<name>A0A9W7LRH3_HIBTR</name>
<comment type="similarity">
    <text evidence="1">Belongs to the SAPS family.</text>
</comment>
<dbReference type="Proteomes" id="UP001165190">
    <property type="component" value="Unassembled WGS sequence"/>
</dbReference>
<evidence type="ECO:0000313" key="3">
    <source>
        <dbReference type="Proteomes" id="UP001165190"/>
    </source>
</evidence>
<gene>
    <name evidence="2" type="ORF">HRI_001105200</name>
</gene>
<organism evidence="2 3">
    <name type="scientific">Hibiscus trionum</name>
    <name type="common">Flower of an hour</name>
    <dbReference type="NCBI Taxonomy" id="183268"/>
    <lineage>
        <taxon>Eukaryota</taxon>
        <taxon>Viridiplantae</taxon>
        <taxon>Streptophyta</taxon>
        <taxon>Embryophyta</taxon>
        <taxon>Tracheophyta</taxon>
        <taxon>Spermatophyta</taxon>
        <taxon>Magnoliopsida</taxon>
        <taxon>eudicotyledons</taxon>
        <taxon>Gunneridae</taxon>
        <taxon>Pentapetalae</taxon>
        <taxon>rosids</taxon>
        <taxon>malvids</taxon>
        <taxon>Malvales</taxon>
        <taxon>Malvaceae</taxon>
        <taxon>Malvoideae</taxon>
        <taxon>Hibiscus</taxon>
    </lineage>
</organism>
<dbReference type="PANTHER" id="PTHR12634:SF37">
    <property type="entry name" value="SIT4 PHOSPHATASE-ASSOCIATED FAMILY PROTEIN"/>
    <property type="match status" value="1"/>
</dbReference>
<dbReference type="Pfam" id="PF04499">
    <property type="entry name" value="SAPS"/>
    <property type="match status" value="2"/>
</dbReference>
<reference evidence="2" key="1">
    <citation type="submission" date="2023-05" db="EMBL/GenBank/DDBJ databases">
        <title>Genome and transcriptome analyses reveal genes involved in the formation of fine ridges on petal epidermal cells in Hibiscus trionum.</title>
        <authorList>
            <person name="Koshimizu S."/>
            <person name="Masuda S."/>
            <person name="Ishii T."/>
            <person name="Shirasu K."/>
            <person name="Hoshino A."/>
            <person name="Arita M."/>
        </authorList>
    </citation>
    <scope>NUCLEOTIDE SEQUENCE</scope>
    <source>
        <strain evidence="2">Hamamatsu line</strain>
    </source>
</reference>
<evidence type="ECO:0000313" key="2">
    <source>
        <dbReference type="EMBL" id="GMI74359.1"/>
    </source>
</evidence>
<dbReference type="InterPro" id="IPR007587">
    <property type="entry name" value="SAPS"/>
</dbReference>
<proteinExistence type="inferred from homology"/>
<protein>
    <submittedName>
        <fullName evidence="2">Uncharacterized protein</fullName>
    </submittedName>
</protein>
<accession>A0A9W7LRH3</accession>
<evidence type="ECO:0000256" key="1">
    <source>
        <dbReference type="ARBA" id="ARBA00006180"/>
    </source>
</evidence>